<sequence length="316" mass="36047">MSQKSNAQGKNLGSLRGAQAGHSLVKLLNIFHLAKKNCVEKFISERQKKYSSNLFKTSYAGEKMVFMCSPEANKFMFANENKLLKPWWPRNIGKIFEVLDKLSESKKQELASMRKNVSTLFNQLDAMQKNVGIIDSIARKHLQTHWIDCKEVVAHSLAKKYTLTISFRLMLNVQDSATVEELVKLFNCIMSGMFALPINIPGTKFNRAIKASRGIRKKIEEIVRKRKIEILENIDKSLDSSKDLLSLLILEKIKENEEVIESEIADMILVYIVAAYDSTSTTIASTVKYLAELPQVYEEVRRDSKKEDTKVKFESA</sequence>
<accession>A0ACC1AJ89</accession>
<evidence type="ECO:0000313" key="1">
    <source>
        <dbReference type="EMBL" id="KAJ0086625.1"/>
    </source>
</evidence>
<comment type="caution">
    <text evidence="1">The sequence shown here is derived from an EMBL/GenBank/DDBJ whole genome shotgun (WGS) entry which is preliminary data.</text>
</comment>
<organism evidence="1 2">
    <name type="scientific">Pistacia atlantica</name>
    <dbReference type="NCBI Taxonomy" id="434234"/>
    <lineage>
        <taxon>Eukaryota</taxon>
        <taxon>Viridiplantae</taxon>
        <taxon>Streptophyta</taxon>
        <taxon>Embryophyta</taxon>
        <taxon>Tracheophyta</taxon>
        <taxon>Spermatophyta</taxon>
        <taxon>Magnoliopsida</taxon>
        <taxon>eudicotyledons</taxon>
        <taxon>Gunneridae</taxon>
        <taxon>Pentapetalae</taxon>
        <taxon>rosids</taxon>
        <taxon>malvids</taxon>
        <taxon>Sapindales</taxon>
        <taxon>Anacardiaceae</taxon>
        <taxon>Pistacia</taxon>
    </lineage>
</organism>
<dbReference type="EMBL" id="CM047906">
    <property type="protein sequence ID" value="KAJ0086625.1"/>
    <property type="molecule type" value="Genomic_DNA"/>
</dbReference>
<name>A0ACC1AJ89_9ROSI</name>
<gene>
    <name evidence="1" type="ORF">Patl1_07858</name>
</gene>
<reference evidence="2" key="1">
    <citation type="journal article" date="2023" name="G3 (Bethesda)">
        <title>Genome assembly and association tests identify interacting loci associated with vigor, precocity, and sex in interspecific pistachio rootstocks.</title>
        <authorList>
            <person name="Palmer W."/>
            <person name="Jacygrad E."/>
            <person name="Sagayaradj S."/>
            <person name="Cavanaugh K."/>
            <person name="Han R."/>
            <person name="Bertier L."/>
            <person name="Beede B."/>
            <person name="Kafkas S."/>
            <person name="Golino D."/>
            <person name="Preece J."/>
            <person name="Michelmore R."/>
        </authorList>
    </citation>
    <scope>NUCLEOTIDE SEQUENCE [LARGE SCALE GENOMIC DNA]</scope>
</reference>
<keyword evidence="2" id="KW-1185">Reference proteome</keyword>
<protein>
    <submittedName>
        <fullName evidence="1">Uncharacterized protein</fullName>
    </submittedName>
</protein>
<dbReference type="Proteomes" id="UP001164250">
    <property type="component" value="Chromosome 10"/>
</dbReference>
<evidence type="ECO:0000313" key="2">
    <source>
        <dbReference type="Proteomes" id="UP001164250"/>
    </source>
</evidence>
<proteinExistence type="predicted"/>